<protein>
    <submittedName>
        <fullName evidence="6">Uncharacterized protein</fullName>
    </submittedName>
</protein>
<evidence type="ECO:0000256" key="1">
    <source>
        <dbReference type="ARBA" id="ARBA00004120"/>
    </source>
</evidence>
<evidence type="ECO:0000256" key="2">
    <source>
        <dbReference type="ARBA" id="ARBA00022490"/>
    </source>
</evidence>
<evidence type="ECO:0000256" key="3">
    <source>
        <dbReference type="ARBA" id="ARBA00022794"/>
    </source>
</evidence>
<dbReference type="EMBL" id="CAEY01002034">
    <property type="status" value="NOT_ANNOTATED_CDS"/>
    <property type="molecule type" value="Genomic_DNA"/>
</dbReference>
<keyword evidence="4" id="KW-0206">Cytoskeleton</keyword>
<comment type="subcellular location">
    <subcellularLocation>
        <location evidence="1">Cytoplasm</location>
        <location evidence="1">Cytoskeleton</location>
        <location evidence="1">Cilium basal body</location>
    </subcellularLocation>
</comment>
<name>T1KEF7_TETUR</name>
<dbReference type="Pfam" id="PF07162">
    <property type="entry name" value="B9-C2"/>
    <property type="match status" value="1"/>
</dbReference>
<sequence>MVLIDNERLLKVNENLSNLISEESTVNKSSSHRFSSATSQIVIFGEIAKLTNFANKNVHIEFWLEPSRGWFPYDGDDRSLCGLTHRCYSSTSTTSVGAPFQFIIAECNTKSNESEISNGFTLYFRVVNNHSLGRSSTEAFGILKFPFRPGKFSREIKMFRPHSNRISDKLMEYFLNYSFDLDELEEVRNLIPCIMFELTF</sequence>
<keyword evidence="2" id="KW-0963">Cytoplasm</keyword>
<evidence type="ECO:0000256" key="5">
    <source>
        <dbReference type="ARBA" id="ARBA00023273"/>
    </source>
</evidence>
<reference evidence="6" key="2">
    <citation type="submission" date="2015-06" db="UniProtKB">
        <authorList>
            <consortium name="EnsemblMetazoa"/>
        </authorList>
    </citation>
    <scope>IDENTIFICATION</scope>
</reference>
<dbReference type="Proteomes" id="UP000015104">
    <property type="component" value="Unassembled WGS sequence"/>
</dbReference>
<dbReference type="GO" id="GO:0060271">
    <property type="term" value="P:cilium assembly"/>
    <property type="evidence" value="ECO:0007669"/>
    <property type="project" value="TreeGrafter"/>
</dbReference>
<organism evidence="6 7">
    <name type="scientific">Tetranychus urticae</name>
    <name type="common">Two-spotted spider mite</name>
    <dbReference type="NCBI Taxonomy" id="32264"/>
    <lineage>
        <taxon>Eukaryota</taxon>
        <taxon>Metazoa</taxon>
        <taxon>Ecdysozoa</taxon>
        <taxon>Arthropoda</taxon>
        <taxon>Chelicerata</taxon>
        <taxon>Arachnida</taxon>
        <taxon>Acari</taxon>
        <taxon>Acariformes</taxon>
        <taxon>Trombidiformes</taxon>
        <taxon>Prostigmata</taxon>
        <taxon>Eleutherengona</taxon>
        <taxon>Raphignathae</taxon>
        <taxon>Tetranychoidea</taxon>
        <taxon>Tetranychidae</taxon>
        <taxon>Tetranychus</taxon>
    </lineage>
</organism>
<keyword evidence="7" id="KW-1185">Reference proteome</keyword>
<keyword evidence="5" id="KW-0966">Cell projection</keyword>
<dbReference type="InterPro" id="IPR010796">
    <property type="entry name" value="C2_B9-type_dom"/>
</dbReference>
<evidence type="ECO:0000313" key="7">
    <source>
        <dbReference type="Proteomes" id="UP000015104"/>
    </source>
</evidence>
<proteinExistence type="predicted"/>
<keyword evidence="3" id="KW-0970">Cilium biogenesis/degradation</keyword>
<dbReference type="AlphaFoldDB" id="T1KEF7"/>
<reference evidence="7" key="1">
    <citation type="submission" date="2011-08" db="EMBL/GenBank/DDBJ databases">
        <authorList>
            <person name="Rombauts S."/>
        </authorList>
    </citation>
    <scope>NUCLEOTIDE SEQUENCE</scope>
    <source>
        <strain evidence="7">London</strain>
    </source>
</reference>
<accession>T1KEF7</accession>
<dbReference type="PANTHER" id="PTHR12968:SF4">
    <property type="entry name" value="TECTONIC-LIKE COMPLEX MEMBER MKS1"/>
    <property type="match status" value="1"/>
</dbReference>
<evidence type="ECO:0000313" key="6">
    <source>
        <dbReference type="EnsemblMetazoa" id="tetur09g06490.1"/>
    </source>
</evidence>
<evidence type="ECO:0000256" key="4">
    <source>
        <dbReference type="ARBA" id="ARBA00023212"/>
    </source>
</evidence>
<dbReference type="EnsemblMetazoa" id="tetur09g06490.1">
    <property type="protein sequence ID" value="tetur09g06490.1"/>
    <property type="gene ID" value="tetur09g06490"/>
</dbReference>
<dbReference type="GO" id="GO:0036038">
    <property type="term" value="C:MKS complex"/>
    <property type="evidence" value="ECO:0007669"/>
    <property type="project" value="TreeGrafter"/>
</dbReference>
<dbReference type="PANTHER" id="PTHR12968">
    <property type="entry name" value="B9 DOMAIN-CONTAINING"/>
    <property type="match status" value="1"/>
</dbReference>
<dbReference type="HOGENOM" id="CLU_1367788_0_0_1"/>